<dbReference type="PANTHER" id="PTHR18916">
    <property type="entry name" value="DYNACTIN 1-RELATED MICROTUBULE-BINDING"/>
    <property type="match status" value="1"/>
</dbReference>
<dbReference type="GO" id="GO:0005634">
    <property type="term" value="C:nucleus"/>
    <property type="evidence" value="ECO:0007669"/>
    <property type="project" value="TreeGrafter"/>
</dbReference>
<dbReference type="InterPro" id="IPR036859">
    <property type="entry name" value="CAP-Gly_dom_sf"/>
</dbReference>
<accession>A0A9W5T9K5</accession>
<evidence type="ECO:0000256" key="2">
    <source>
        <dbReference type="ARBA" id="ARBA00022490"/>
    </source>
</evidence>
<comment type="subcellular location">
    <subcellularLocation>
        <location evidence="1">Cytoplasm</location>
    </subcellularLocation>
</comment>
<evidence type="ECO:0000313" key="7">
    <source>
        <dbReference type="Proteomes" id="UP001057455"/>
    </source>
</evidence>
<dbReference type="PANTHER" id="PTHR18916:SF85">
    <property type="entry name" value="TUBULIN-FOLDING COFACTOR B"/>
    <property type="match status" value="1"/>
</dbReference>
<evidence type="ECO:0000256" key="1">
    <source>
        <dbReference type="ARBA" id="ARBA00004496"/>
    </source>
</evidence>
<dbReference type="Pfam" id="PF01302">
    <property type="entry name" value="CAP_GLY"/>
    <property type="match status" value="1"/>
</dbReference>
<dbReference type="GO" id="GO:0051010">
    <property type="term" value="F:microtubule plus-end binding"/>
    <property type="evidence" value="ECO:0007669"/>
    <property type="project" value="TreeGrafter"/>
</dbReference>
<evidence type="ECO:0000256" key="3">
    <source>
        <dbReference type="ARBA" id="ARBA00023186"/>
    </source>
</evidence>
<feature type="domain" description="CAP-Gly" evidence="5">
    <location>
        <begin position="230"/>
        <end position="265"/>
    </location>
</feature>
<evidence type="ECO:0000259" key="5">
    <source>
        <dbReference type="PROSITE" id="PS50245"/>
    </source>
</evidence>
<dbReference type="Gene3D" id="2.30.30.190">
    <property type="entry name" value="CAP Gly-rich-like domain"/>
    <property type="match status" value="1"/>
</dbReference>
<dbReference type="OrthoDB" id="2130750at2759"/>
<gene>
    <name evidence="6" type="ORF">BaOVIS_011720</name>
</gene>
<dbReference type="Pfam" id="PF14560">
    <property type="entry name" value="Ubiquitin_2"/>
    <property type="match status" value="1"/>
</dbReference>
<dbReference type="Proteomes" id="UP001057455">
    <property type="component" value="Unassembled WGS sequence"/>
</dbReference>
<name>A0A9W5T9K5_BABOV</name>
<dbReference type="SMART" id="SM01052">
    <property type="entry name" value="CAP_GLY"/>
    <property type="match status" value="1"/>
</dbReference>
<comment type="similarity">
    <text evidence="4">Belongs to the TBCB family.</text>
</comment>
<dbReference type="InterPro" id="IPR000938">
    <property type="entry name" value="CAP-Gly_domain"/>
</dbReference>
<evidence type="ECO:0000313" key="6">
    <source>
        <dbReference type="EMBL" id="GFE53768.1"/>
    </source>
</evidence>
<dbReference type="GO" id="GO:0005737">
    <property type="term" value="C:cytoplasm"/>
    <property type="evidence" value="ECO:0007669"/>
    <property type="project" value="UniProtKB-SubCell"/>
</dbReference>
<evidence type="ECO:0000256" key="4">
    <source>
        <dbReference type="ARBA" id="ARBA00025779"/>
    </source>
</evidence>
<keyword evidence="3" id="KW-0143">Chaperone</keyword>
<organism evidence="6 7">
    <name type="scientific">Babesia ovis</name>
    <dbReference type="NCBI Taxonomy" id="5869"/>
    <lineage>
        <taxon>Eukaryota</taxon>
        <taxon>Sar</taxon>
        <taxon>Alveolata</taxon>
        <taxon>Apicomplexa</taxon>
        <taxon>Aconoidasida</taxon>
        <taxon>Piroplasmida</taxon>
        <taxon>Babesiidae</taxon>
        <taxon>Babesia</taxon>
    </lineage>
</organism>
<keyword evidence="2" id="KW-0963">Cytoplasm</keyword>
<dbReference type="InterPro" id="IPR029071">
    <property type="entry name" value="Ubiquitin-like_domsf"/>
</dbReference>
<dbReference type="AlphaFoldDB" id="A0A9W5T9K5"/>
<reference evidence="6" key="1">
    <citation type="submission" date="2019-12" db="EMBL/GenBank/DDBJ databases">
        <title>Genome sequence of Babesia ovis.</title>
        <authorList>
            <person name="Yamagishi J."/>
            <person name="Sevinc F."/>
            <person name="Xuan X."/>
        </authorList>
    </citation>
    <scope>NUCLEOTIDE SEQUENCE</scope>
    <source>
        <strain evidence="6">Selcuk</strain>
    </source>
</reference>
<dbReference type="GO" id="GO:0031122">
    <property type="term" value="P:cytoplasmic microtubule organization"/>
    <property type="evidence" value="ECO:0007669"/>
    <property type="project" value="TreeGrafter"/>
</dbReference>
<dbReference type="Gene3D" id="3.10.20.90">
    <property type="entry name" value="Phosphatidylinositol 3-kinase Catalytic Subunit, Chain A, domain 1"/>
    <property type="match status" value="1"/>
</dbReference>
<proteinExistence type="inferred from homology"/>
<dbReference type="SUPFAM" id="SSF54236">
    <property type="entry name" value="Ubiquitin-like"/>
    <property type="match status" value="1"/>
</dbReference>
<comment type="caution">
    <text evidence="6">The sequence shown here is derived from an EMBL/GenBank/DDBJ whole genome shotgun (WGS) entry which is preliminary data.</text>
</comment>
<sequence>MKRMHDLGFRDRIIKVELRHSQMPDRIWPEIRIHSGMTVGALKDKLYGNTGTLPGDMTLYAYAPYDIKGTQVLLQNDSVTLDVYGVDEGHVIYIVAANAACADTHSSSATMSHLSVTNSRLHSHYMEQLERCEETGGEVAFQKYQMSDEDYAARGHGLREFIARMRKQAGVDVPGEASTGTANIAELQQKYSVGSRCSVKPGDIRGSIRFAGLIKNKPMIGRFRFYAQNMLLGVELDEPMGTTDGTLGGTRYFTARGPRYGCFYSPENVEVGDFPELDPFDIA</sequence>
<dbReference type="SUPFAM" id="SSF74924">
    <property type="entry name" value="Cap-Gly domain"/>
    <property type="match status" value="1"/>
</dbReference>
<keyword evidence="7" id="KW-1185">Reference proteome</keyword>
<dbReference type="PROSITE" id="PS50245">
    <property type="entry name" value="CAP_GLY_2"/>
    <property type="match status" value="1"/>
</dbReference>
<dbReference type="InterPro" id="IPR000626">
    <property type="entry name" value="Ubiquitin-like_dom"/>
</dbReference>
<protein>
    <submittedName>
        <fullName evidence="6">Tubulin-specific protein, putative</fullName>
    </submittedName>
</protein>
<dbReference type="EMBL" id="BLIY01000007">
    <property type="protein sequence ID" value="GFE53768.1"/>
    <property type="molecule type" value="Genomic_DNA"/>
</dbReference>
<dbReference type="GO" id="GO:0035371">
    <property type="term" value="C:microtubule plus-end"/>
    <property type="evidence" value="ECO:0007669"/>
    <property type="project" value="TreeGrafter"/>
</dbReference>